<sequence>MAGPALRQLHAHQTIHAGGLSGAIQKTDHFLALWQEGKVEEANHAADDLLDYWETRVISHADAEESGFYEEKVQHNEALKETVIQLARDHELLRIIVKDIHAIRQEEGLNEAIIQRFYALLTINEIHSRDEERLLF</sequence>
<name>A0ABQ5NKY7_9BACI</name>
<proteinExistence type="predicted"/>
<organism evidence="1 2">
    <name type="scientific">Lysinibacillus piscis</name>
    <dbReference type="NCBI Taxonomy" id="2518931"/>
    <lineage>
        <taxon>Bacteria</taxon>
        <taxon>Bacillati</taxon>
        <taxon>Bacillota</taxon>
        <taxon>Bacilli</taxon>
        <taxon>Bacillales</taxon>
        <taxon>Bacillaceae</taxon>
        <taxon>Lysinibacillus</taxon>
    </lineage>
</organism>
<evidence type="ECO:0000313" key="1">
    <source>
        <dbReference type="EMBL" id="GLC89026.1"/>
    </source>
</evidence>
<dbReference type="EMBL" id="BRZA01000002">
    <property type="protein sequence ID" value="GLC89026.1"/>
    <property type="molecule type" value="Genomic_DNA"/>
</dbReference>
<keyword evidence="2" id="KW-1185">Reference proteome</keyword>
<evidence type="ECO:0008006" key="3">
    <source>
        <dbReference type="Google" id="ProtNLM"/>
    </source>
</evidence>
<gene>
    <name evidence="1" type="ORF">LYSBPC_21530</name>
</gene>
<protein>
    <recommendedName>
        <fullName evidence="3">Hemerythrin-like domain-containing protein</fullName>
    </recommendedName>
</protein>
<evidence type="ECO:0000313" key="2">
    <source>
        <dbReference type="Proteomes" id="UP001065593"/>
    </source>
</evidence>
<reference evidence="1" key="1">
    <citation type="submission" date="2022-08" db="EMBL/GenBank/DDBJ databases">
        <title>Draft genome sequence of Lysinibacillus sp. strain KH24.</title>
        <authorList>
            <person name="Kanbe H."/>
            <person name="Itoh H."/>
        </authorList>
    </citation>
    <scope>NUCLEOTIDE SEQUENCE</scope>
    <source>
        <strain evidence="1">KH24</strain>
    </source>
</reference>
<dbReference type="Proteomes" id="UP001065593">
    <property type="component" value="Unassembled WGS sequence"/>
</dbReference>
<dbReference type="RefSeq" id="WP_264988774.1">
    <property type="nucleotide sequence ID" value="NZ_BRZA01000002.1"/>
</dbReference>
<comment type="caution">
    <text evidence="1">The sequence shown here is derived from an EMBL/GenBank/DDBJ whole genome shotgun (WGS) entry which is preliminary data.</text>
</comment>
<accession>A0ABQ5NKY7</accession>